<protein>
    <submittedName>
        <fullName evidence="3">Helix-turn-helix transcriptional regulator</fullName>
    </submittedName>
</protein>
<dbReference type="Pfam" id="PF01381">
    <property type="entry name" value="HTH_3"/>
    <property type="match status" value="1"/>
</dbReference>
<dbReference type="GO" id="GO:0003677">
    <property type="term" value="F:DNA binding"/>
    <property type="evidence" value="ECO:0007669"/>
    <property type="project" value="InterPro"/>
</dbReference>
<dbReference type="AlphaFoldDB" id="A0A4S4G829"/>
<feature type="coiled-coil region" evidence="1">
    <location>
        <begin position="8"/>
        <end position="35"/>
    </location>
</feature>
<dbReference type="SMART" id="SM00530">
    <property type="entry name" value="HTH_XRE"/>
    <property type="match status" value="1"/>
</dbReference>
<proteinExistence type="predicted"/>
<comment type="caution">
    <text evidence="3">The sequence shown here is derived from an EMBL/GenBank/DDBJ whole genome shotgun (WGS) entry which is preliminary data.</text>
</comment>
<dbReference type="CDD" id="cd00093">
    <property type="entry name" value="HTH_XRE"/>
    <property type="match status" value="1"/>
</dbReference>
<accession>A0A4S4G829</accession>
<dbReference type="InterPro" id="IPR001387">
    <property type="entry name" value="Cro/C1-type_HTH"/>
</dbReference>
<dbReference type="InterPro" id="IPR010982">
    <property type="entry name" value="Lambda_DNA-bd_dom_sf"/>
</dbReference>
<organism evidence="3 4">
    <name type="scientific">Adlercreutzia caecimuris</name>
    <dbReference type="NCBI Taxonomy" id="671266"/>
    <lineage>
        <taxon>Bacteria</taxon>
        <taxon>Bacillati</taxon>
        <taxon>Actinomycetota</taxon>
        <taxon>Coriobacteriia</taxon>
        <taxon>Eggerthellales</taxon>
        <taxon>Eggerthellaceae</taxon>
        <taxon>Adlercreutzia</taxon>
    </lineage>
</organism>
<name>A0A4S4G829_9ACTN</name>
<dbReference type="SUPFAM" id="SSF47413">
    <property type="entry name" value="lambda repressor-like DNA-binding domains"/>
    <property type="match status" value="1"/>
</dbReference>
<feature type="domain" description="HTH cro/C1-type" evidence="2">
    <location>
        <begin position="34"/>
        <end position="90"/>
    </location>
</feature>
<keyword evidence="1" id="KW-0175">Coiled coil</keyword>
<evidence type="ECO:0000259" key="2">
    <source>
        <dbReference type="PROSITE" id="PS50943"/>
    </source>
</evidence>
<sequence length="109" mass="11986">MYTLDDLIEEYNVDRAGIEREKRKLLAQIEAYELAEIRKQAGLTQVQLAESMGVSQKRISEIEHGRAGAIKLSTLDRYAAALGGRLKVEIECPTADGTVKSLPVPLVAC</sequence>
<gene>
    <name evidence="3" type="ORF">E5986_01075</name>
</gene>
<evidence type="ECO:0000313" key="4">
    <source>
        <dbReference type="Proteomes" id="UP000308978"/>
    </source>
</evidence>
<dbReference type="EMBL" id="SSTJ01000001">
    <property type="protein sequence ID" value="THG38912.1"/>
    <property type="molecule type" value="Genomic_DNA"/>
</dbReference>
<reference evidence="3 4" key="1">
    <citation type="submission" date="2019-04" db="EMBL/GenBank/DDBJ databases">
        <title>Microbes associate with the intestines of laboratory mice.</title>
        <authorList>
            <person name="Navarre W."/>
            <person name="Wong E."/>
            <person name="Huang K.C."/>
            <person name="Tropini C."/>
            <person name="Ng K."/>
            <person name="Yu B."/>
        </authorList>
    </citation>
    <scope>NUCLEOTIDE SEQUENCE [LARGE SCALE GENOMIC DNA]</scope>
    <source>
        <strain evidence="3 4">NM80_B27</strain>
    </source>
</reference>
<evidence type="ECO:0000256" key="1">
    <source>
        <dbReference type="SAM" id="Coils"/>
    </source>
</evidence>
<dbReference type="Gene3D" id="1.10.260.40">
    <property type="entry name" value="lambda repressor-like DNA-binding domains"/>
    <property type="match status" value="1"/>
</dbReference>
<dbReference type="RefSeq" id="WP_136432552.1">
    <property type="nucleotide sequence ID" value="NZ_CAQROT010000002.1"/>
</dbReference>
<evidence type="ECO:0000313" key="3">
    <source>
        <dbReference type="EMBL" id="THG38912.1"/>
    </source>
</evidence>
<dbReference type="PROSITE" id="PS50943">
    <property type="entry name" value="HTH_CROC1"/>
    <property type="match status" value="1"/>
</dbReference>
<dbReference type="Proteomes" id="UP000308978">
    <property type="component" value="Unassembled WGS sequence"/>
</dbReference>